<organism evidence="1 2">
    <name type="scientific">Chitinophaga cymbidii</name>
    <dbReference type="NCBI Taxonomy" id="1096750"/>
    <lineage>
        <taxon>Bacteria</taxon>
        <taxon>Pseudomonadati</taxon>
        <taxon>Bacteroidota</taxon>
        <taxon>Chitinophagia</taxon>
        <taxon>Chitinophagales</taxon>
        <taxon>Chitinophagaceae</taxon>
        <taxon>Chitinophaga</taxon>
    </lineage>
</organism>
<sequence>MALDNLEVLFDDLGLMPTEEQLQEMLGCFMDDFVHSPFKIKDCNVKVIMEQSWHKNFRGMPETFVHLITRESKYTGRREFDHERANRIHWVKQILVNHTSPKVKYFEYADEKGVLKYHFWYEEGSFIVILKPVQPDLLVVTAFCIDEFEKQRYRKRYNAFRR</sequence>
<protein>
    <recommendedName>
        <fullName evidence="3">Phage P1-related protein</fullName>
    </recommendedName>
</protein>
<dbReference type="RefSeq" id="WP_146857837.1">
    <property type="nucleotide sequence ID" value="NZ_BKAU01000001.1"/>
</dbReference>
<evidence type="ECO:0000313" key="1">
    <source>
        <dbReference type="EMBL" id="GEP94361.1"/>
    </source>
</evidence>
<dbReference type="OrthoDB" id="1094062at2"/>
<evidence type="ECO:0000313" key="2">
    <source>
        <dbReference type="Proteomes" id="UP000321436"/>
    </source>
</evidence>
<reference evidence="1 2" key="1">
    <citation type="submission" date="2019-07" db="EMBL/GenBank/DDBJ databases">
        <title>Whole genome shotgun sequence of Chitinophaga cymbidii NBRC 109752.</title>
        <authorList>
            <person name="Hosoyama A."/>
            <person name="Uohara A."/>
            <person name="Ohji S."/>
            <person name="Ichikawa N."/>
        </authorList>
    </citation>
    <scope>NUCLEOTIDE SEQUENCE [LARGE SCALE GENOMIC DNA]</scope>
    <source>
        <strain evidence="1 2">NBRC 109752</strain>
    </source>
</reference>
<dbReference type="Proteomes" id="UP000321436">
    <property type="component" value="Unassembled WGS sequence"/>
</dbReference>
<evidence type="ECO:0008006" key="3">
    <source>
        <dbReference type="Google" id="ProtNLM"/>
    </source>
</evidence>
<accession>A0A512RF87</accession>
<dbReference type="EMBL" id="BKAU01000001">
    <property type="protein sequence ID" value="GEP94361.1"/>
    <property type="molecule type" value="Genomic_DNA"/>
</dbReference>
<keyword evidence="2" id="KW-1185">Reference proteome</keyword>
<comment type="caution">
    <text evidence="1">The sequence shown here is derived from an EMBL/GenBank/DDBJ whole genome shotgun (WGS) entry which is preliminary data.</text>
</comment>
<gene>
    <name evidence="1" type="ORF">CCY01nite_06210</name>
</gene>
<dbReference type="AlphaFoldDB" id="A0A512RF87"/>
<proteinExistence type="predicted"/>
<name>A0A512RF87_9BACT</name>